<proteinExistence type="predicted"/>
<evidence type="ECO:0000313" key="3">
    <source>
        <dbReference type="Proteomes" id="UP001519460"/>
    </source>
</evidence>
<dbReference type="Gene3D" id="3.40.50.150">
    <property type="entry name" value="Vaccinia Virus protein VP39"/>
    <property type="match status" value="1"/>
</dbReference>
<accession>A0ABD0LYM5</accession>
<reference evidence="2 3" key="1">
    <citation type="journal article" date="2023" name="Sci. Data">
        <title>Genome assembly of the Korean intertidal mud-creeper Batillaria attramentaria.</title>
        <authorList>
            <person name="Patra A.K."/>
            <person name="Ho P.T."/>
            <person name="Jun S."/>
            <person name="Lee S.J."/>
            <person name="Kim Y."/>
            <person name="Won Y.J."/>
        </authorList>
    </citation>
    <scope>NUCLEOTIDE SEQUENCE [LARGE SCALE GENOMIC DNA]</scope>
    <source>
        <strain evidence="2">Wonlab-2016</strain>
    </source>
</reference>
<feature type="region of interest" description="Disordered" evidence="1">
    <location>
        <begin position="174"/>
        <end position="195"/>
    </location>
</feature>
<organism evidence="2 3">
    <name type="scientific">Batillaria attramentaria</name>
    <dbReference type="NCBI Taxonomy" id="370345"/>
    <lineage>
        <taxon>Eukaryota</taxon>
        <taxon>Metazoa</taxon>
        <taxon>Spiralia</taxon>
        <taxon>Lophotrochozoa</taxon>
        <taxon>Mollusca</taxon>
        <taxon>Gastropoda</taxon>
        <taxon>Caenogastropoda</taxon>
        <taxon>Sorbeoconcha</taxon>
        <taxon>Cerithioidea</taxon>
        <taxon>Batillariidae</taxon>
        <taxon>Batillaria</taxon>
    </lineage>
</organism>
<name>A0ABD0LYM5_9CAEN</name>
<evidence type="ECO:0000313" key="2">
    <source>
        <dbReference type="EMBL" id="KAK7504087.1"/>
    </source>
</evidence>
<keyword evidence="3" id="KW-1185">Reference proteome</keyword>
<dbReference type="EMBL" id="JACVVK020000017">
    <property type="protein sequence ID" value="KAK7504087.1"/>
    <property type="molecule type" value="Genomic_DNA"/>
</dbReference>
<dbReference type="InterPro" id="IPR029063">
    <property type="entry name" value="SAM-dependent_MTases_sf"/>
</dbReference>
<dbReference type="AlphaFoldDB" id="A0ABD0LYM5"/>
<comment type="caution">
    <text evidence="2">The sequence shown here is derived from an EMBL/GenBank/DDBJ whole genome shotgun (WGS) entry which is preliminary data.</text>
</comment>
<gene>
    <name evidence="2" type="ORF">BaRGS_00004819</name>
</gene>
<dbReference type="SUPFAM" id="SSF53335">
    <property type="entry name" value="S-adenosyl-L-methionine-dependent methyltransferases"/>
    <property type="match status" value="1"/>
</dbReference>
<evidence type="ECO:0000256" key="1">
    <source>
        <dbReference type="SAM" id="MobiDB-lite"/>
    </source>
</evidence>
<protein>
    <submittedName>
        <fullName evidence="2">Uncharacterized protein</fullName>
    </submittedName>
</protein>
<feature type="compositionally biased region" description="Polar residues" evidence="1">
    <location>
        <begin position="185"/>
        <end position="195"/>
    </location>
</feature>
<sequence>MMAVTLARTLRCCLSKVLKFPAPNAFVIRSATGGHLPFWESGSGHYGKTLGQNSRAIVDGSIELIIPRLDKIPVPDRKGVFIIADYGTNDGYSSMTLMQKLIERLRKTHGEDLPIQVLYEDQEKNDFNSLFNRLQGGALYHCSVENDCQLRVLDSVFYSTAKLDGSSYVYLGQRGADTDNENNGDDLQQTNVVTR</sequence>
<dbReference type="Proteomes" id="UP001519460">
    <property type="component" value="Unassembled WGS sequence"/>
</dbReference>